<dbReference type="PROSITE" id="PS50026">
    <property type="entry name" value="EGF_3"/>
    <property type="match status" value="1"/>
</dbReference>
<feature type="domain" description="Apple" evidence="4">
    <location>
        <begin position="252"/>
        <end position="328"/>
    </location>
</feature>
<feature type="domain" description="Apple" evidence="4">
    <location>
        <begin position="13"/>
        <end position="89"/>
    </location>
</feature>
<feature type="disulfide bond" evidence="1">
    <location>
        <begin position="356"/>
        <end position="365"/>
    </location>
</feature>
<protein>
    <submittedName>
        <fullName evidence="5">Lactadherin</fullName>
    </submittedName>
</protein>
<gene>
    <name evidence="5" type="primary">MFGE8</name>
    <name evidence="5" type="ORF">AWC38_SpisGene1129</name>
</gene>
<feature type="domain" description="F5/8 type C" evidence="2">
    <location>
        <begin position="132"/>
        <end position="187"/>
    </location>
</feature>
<dbReference type="Gene3D" id="3.50.4.10">
    <property type="entry name" value="Hepatocyte Growth Factor"/>
    <property type="match status" value="1"/>
</dbReference>
<dbReference type="PROSITE" id="PS50022">
    <property type="entry name" value="FA58C_3"/>
    <property type="match status" value="2"/>
</dbReference>
<evidence type="ECO:0000259" key="3">
    <source>
        <dbReference type="PROSITE" id="PS50026"/>
    </source>
</evidence>
<dbReference type="InterPro" id="IPR003609">
    <property type="entry name" value="Pan_app"/>
</dbReference>
<dbReference type="PROSITE" id="PS00022">
    <property type="entry name" value="EGF_1"/>
    <property type="match status" value="1"/>
</dbReference>
<dbReference type="OrthoDB" id="5967907at2759"/>
<dbReference type="PROSITE" id="PS50948">
    <property type="entry name" value="PAN"/>
    <property type="match status" value="2"/>
</dbReference>
<dbReference type="InterPro" id="IPR000742">
    <property type="entry name" value="EGF"/>
</dbReference>
<dbReference type="Pfam" id="PF00024">
    <property type="entry name" value="PAN_1"/>
    <property type="match status" value="2"/>
</dbReference>
<feature type="domain" description="EGF-like" evidence="3">
    <location>
        <begin position="331"/>
        <end position="366"/>
    </location>
</feature>
<comment type="caution">
    <text evidence="1">Lacks conserved residue(s) required for the propagation of feature annotation.</text>
</comment>
<dbReference type="PROSITE" id="PS01186">
    <property type="entry name" value="EGF_2"/>
    <property type="match status" value="1"/>
</dbReference>
<sequence length="510" mass="56535">MSSWGKPAGQLPCRTTRTVADHALKGHVISSSVGKRFESCVAACDSTNSCFSINYYISLKKCELNNKTAKWYANDLRVTPGAVYSDSLSRDYTPCVDRHPPCSVGKCVPIPGSLATRCACDGNVAACHSQSCISKPLGMEDGSIADNQLTASSTHSTAKLGWGRLHDTRGSWAANTTIGHQWFQVSFVPNAKRITQIATQGDGKSGWVTTFYVIYRKAGEPLVNYEENNQRVKMSVFVTILVLLFIHSAETCRAFKPIKNHVLTGQVIKTIRDLNFEKCTYHCELETKCFSVNFYTKINKCELNYGSKEMFPRGFKEEQDALYVHNIRKDIRDPCSALYCLHGGLCYPLPQPYCTCPEGFVGSICQNITLSLEAIGIQDDNIIFDGQLTSSTAAIGHEAWRGKLHGSGSWKPVANDLNSSYTVKFTSAVNITYIATQGSPDLDCWPTSFTLAYFTADRLKNYPHILGGNIDRNTVIYKVLKPTLIKVKELNIRPFSLHGCIGLRLELYKS</sequence>
<feature type="domain" description="F5/8 type C" evidence="2">
    <location>
        <begin position="365"/>
        <end position="510"/>
    </location>
</feature>
<keyword evidence="6" id="KW-1185">Reference proteome</keyword>
<reference evidence="6" key="1">
    <citation type="journal article" date="2017" name="bioRxiv">
        <title>Comparative analysis of the genomes of Stylophora pistillata and Acropora digitifera provides evidence for extensive differences between species of corals.</title>
        <authorList>
            <person name="Voolstra C.R."/>
            <person name="Li Y."/>
            <person name="Liew Y.J."/>
            <person name="Baumgarten S."/>
            <person name="Zoccola D."/>
            <person name="Flot J.-F."/>
            <person name="Tambutte S."/>
            <person name="Allemand D."/>
            <person name="Aranda M."/>
        </authorList>
    </citation>
    <scope>NUCLEOTIDE SEQUENCE [LARGE SCALE GENOMIC DNA]</scope>
</reference>
<dbReference type="Gene3D" id="2.10.25.10">
    <property type="entry name" value="Laminin"/>
    <property type="match status" value="1"/>
</dbReference>
<dbReference type="Gene3D" id="2.60.120.260">
    <property type="entry name" value="Galactose-binding domain-like"/>
    <property type="match status" value="2"/>
</dbReference>
<dbReference type="SMART" id="SM00181">
    <property type="entry name" value="EGF"/>
    <property type="match status" value="2"/>
</dbReference>
<dbReference type="PANTHER" id="PTHR24543:SF325">
    <property type="entry name" value="F5_8 TYPE C DOMAIN-CONTAINING PROTEIN"/>
    <property type="match status" value="1"/>
</dbReference>
<evidence type="ECO:0000259" key="4">
    <source>
        <dbReference type="PROSITE" id="PS50948"/>
    </source>
</evidence>
<dbReference type="SUPFAM" id="SSF57414">
    <property type="entry name" value="Hairpin loop containing domain-like"/>
    <property type="match status" value="1"/>
</dbReference>
<evidence type="ECO:0000313" key="5">
    <source>
        <dbReference type="EMBL" id="PFX34046.1"/>
    </source>
</evidence>
<dbReference type="Pfam" id="PF00754">
    <property type="entry name" value="F5_F8_type_C"/>
    <property type="match status" value="1"/>
</dbReference>
<name>A0A2B4SXJ7_STYPI</name>
<dbReference type="InterPro" id="IPR008979">
    <property type="entry name" value="Galactose-bd-like_sf"/>
</dbReference>
<evidence type="ECO:0000313" key="6">
    <source>
        <dbReference type="Proteomes" id="UP000225706"/>
    </source>
</evidence>
<evidence type="ECO:0000256" key="1">
    <source>
        <dbReference type="PROSITE-ProRule" id="PRU00076"/>
    </source>
</evidence>
<dbReference type="SUPFAM" id="SSF49785">
    <property type="entry name" value="Galactose-binding domain-like"/>
    <property type="match status" value="2"/>
</dbReference>
<dbReference type="AlphaFoldDB" id="A0A2B4SXJ7"/>
<organism evidence="5 6">
    <name type="scientific">Stylophora pistillata</name>
    <name type="common">Smooth cauliflower coral</name>
    <dbReference type="NCBI Taxonomy" id="50429"/>
    <lineage>
        <taxon>Eukaryota</taxon>
        <taxon>Metazoa</taxon>
        <taxon>Cnidaria</taxon>
        <taxon>Anthozoa</taxon>
        <taxon>Hexacorallia</taxon>
        <taxon>Scleractinia</taxon>
        <taxon>Astrocoeniina</taxon>
        <taxon>Pocilloporidae</taxon>
        <taxon>Stylophora</taxon>
    </lineage>
</organism>
<proteinExistence type="predicted"/>
<dbReference type="SUPFAM" id="SSF57196">
    <property type="entry name" value="EGF/Laminin"/>
    <property type="match status" value="1"/>
</dbReference>
<dbReference type="EMBL" id="LSMT01000007">
    <property type="protein sequence ID" value="PFX34046.1"/>
    <property type="molecule type" value="Genomic_DNA"/>
</dbReference>
<comment type="caution">
    <text evidence="5">The sequence shown here is derived from an EMBL/GenBank/DDBJ whole genome shotgun (WGS) entry which is preliminary data.</text>
</comment>
<dbReference type="PANTHER" id="PTHR24543">
    <property type="entry name" value="MULTICOPPER OXIDASE-RELATED"/>
    <property type="match status" value="1"/>
</dbReference>
<keyword evidence="1" id="KW-1015">Disulfide bond</keyword>
<dbReference type="InterPro" id="IPR000421">
    <property type="entry name" value="FA58C"/>
</dbReference>
<keyword evidence="1" id="KW-0245">EGF-like domain</keyword>
<evidence type="ECO:0000259" key="2">
    <source>
        <dbReference type="PROSITE" id="PS50022"/>
    </source>
</evidence>
<accession>A0A2B4SXJ7</accession>
<dbReference type="Proteomes" id="UP000225706">
    <property type="component" value="Unassembled WGS sequence"/>
</dbReference>